<keyword evidence="11" id="KW-1185">Reference proteome</keyword>
<evidence type="ECO:0000313" key="11">
    <source>
        <dbReference type="Proteomes" id="UP000694845"/>
    </source>
</evidence>
<sequence>MTGDNGPCARSLCDWLRVRHPAWKTAILGHTKAAPLTAVNPQIPQARKAIKRAKRGHKSISQMSQYFLKSLFEKYQPGESWFPSGFEPVAPSRGALVGDGAAPAGWRCGAGVASGPYGSYDNSPAATNCMAGAGLNSQAFTAAYNYPSCSFNATYSQSGYDNQFNTYAGGYATANYHQGAWNHADKGPTAGVLEGACYPLQISRVTQLEPDRQHSKDSLHHSNKDKKSDSNNATYKGPVYGWMKIPGTQMIGTDKKRGRQTYTRYQTLELEKEFHFNRYLTRKRRIEIAQSVCLTERQIKIWFQNRRMKWKKEQCRDPSAADVSPGKTENEDRDEDEEDDEDGDDEEEDSMEKGQSDEEGKK</sequence>
<accession>A0A8B7XQ38</accession>
<dbReference type="InterPro" id="IPR017970">
    <property type="entry name" value="Homeobox_CS"/>
</dbReference>
<dbReference type="InterPro" id="IPR050296">
    <property type="entry name" value="Antp_homeobox"/>
</dbReference>
<dbReference type="InterPro" id="IPR001356">
    <property type="entry name" value="HD"/>
</dbReference>
<gene>
    <name evidence="12" type="primary">LOC110974629</name>
</gene>
<dbReference type="RefSeq" id="XP_022082115.1">
    <property type="nucleotide sequence ID" value="XM_022226423.1"/>
</dbReference>
<dbReference type="GO" id="GO:0005634">
    <property type="term" value="C:nucleus"/>
    <property type="evidence" value="ECO:0007669"/>
    <property type="project" value="UniProtKB-SubCell"/>
</dbReference>
<evidence type="ECO:0000259" key="10">
    <source>
        <dbReference type="PROSITE" id="PS50071"/>
    </source>
</evidence>
<feature type="DNA-binding region" description="Homeobox" evidence="7">
    <location>
        <begin position="255"/>
        <end position="314"/>
    </location>
</feature>
<reference evidence="12" key="1">
    <citation type="submission" date="2025-08" db="UniProtKB">
        <authorList>
            <consortium name="RefSeq"/>
        </authorList>
    </citation>
    <scope>IDENTIFICATION</scope>
</reference>
<evidence type="ECO:0000313" key="12">
    <source>
        <dbReference type="RefSeq" id="XP_022082115.1"/>
    </source>
</evidence>
<dbReference type="CDD" id="cd00086">
    <property type="entry name" value="homeodomain"/>
    <property type="match status" value="1"/>
</dbReference>
<dbReference type="Gene3D" id="1.10.10.60">
    <property type="entry name" value="Homeodomain-like"/>
    <property type="match status" value="1"/>
</dbReference>
<feature type="compositionally biased region" description="Acidic residues" evidence="9">
    <location>
        <begin position="331"/>
        <end position="350"/>
    </location>
</feature>
<dbReference type="InterPro" id="IPR020479">
    <property type="entry name" value="HD_metazoa"/>
</dbReference>
<keyword evidence="4 7" id="KW-0238">DNA-binding</keyword>
<dbReference type="PROSITE" id="PS50071">
    <property type="entry name" value="HOMEOBOX_2"/>
    <property type="match status" value="1"/>
</dbReference>
<feature type="domain" description="Homeobox" evidence="10">
    <location>
        <begin position="253"/>
        <end position="313"/>
    </location>
</feature>
<evidence type="ECO:0000256" key="9">
    <source>
        <dbReference type="SAM" id="MobiDB-lite"/>
    </source>
</evidence>
<evidence type="ECO:0000256" key="6">
    <source>
        <dbReference type="ARBA" id="ARBA00023242"/>
    </source>
</evidence>
<dbReference type="Pfam" id="PF00046">
    <property type="entry name" value="Homeodomain"/>
    <property type="match status" value="1"/>
</dbReference>
<organism evidence="11 12">
    <name type="scientific">Acanthaster planci</name>
    <name type="common">Crown-of-thorns starfish</name>
    <dbReference type="NCBI Taxonomy" id="133434"/>
    <lineage>
        <taxon>Eukaryota</taxon>
        <taxon>Metazoa</taxon>
        <taxon>Echinodermata</taxon>
        <taxon>Eleutherozoa</taxon>
        <taxon>Asterozoa</taxon>
        <taxon>Asteroidea</taxon>
        <taxon>Valvatacea</taxon>
        <taxon>Valvatida</taxon>
        <taxon>Acanthasteridae</taxon>
        <taxon>Acanthaster</taxon>
    </lineage>
</organism>
<protein>
    <submittedName>
        <fullName evidence="12">Homeobox protein Hox-A7-like isoform X1</fullName>
    </submittedName>
</protein>
<dbReference type="InterPro" id="IPR009057">
    <property type="entry name" value="Homeodomain-like_sf"/>
</dbReference>
<dbReference type="GO" id="GO:0000981">
    <property type="term" value="F:DNA-binding transcription factor activity, RNA polymerase II-specific"/>
    <property type="evidence" value="ECO:0007669"/>
    <property type="project" value="InterPro"/>
</dbReference>
<evidence type="ECO:0000256" key="3">
    <source>
        <dbReference type="ARBA" id="ARBA00022473"/>
    </source>
</evidence>
<dbReference type="SUPFAM" id="SSF46689">
    <property type="entry name" value="Homeodomain-like"/>
    <property type="match status" value="1"/>
</dbReference>
<evidence type="ECO:0000256" key="8">
    <source>
        <dbReference type="RuleBase" id="RU000682"/>
    </source>
</evidence>
<keyword evidence="5 7" id="KW-0371">Homeobox</keyword>
<evidence type="ECO:0000256" key="2">
    <source>
        <dbReference type="ARBA" id="ARBA00009107"/>
    </source>
</evidence>
<dbReference type="SMART" id="SM00389">
    <property type="entry name" value="HOX"/>
    <property type="match status" value="1"/>
</dbReference>
<feature type="region of interest" description="Disordered" evidence="9">
    <location>
        <begin position="312"/>
        <end position="362"/>
    </location>
</feature>
<dbReference type="OrthoDB" id="6159439at2759"/>
<evidence type="ECO:0000256" key="4">
    <source>
        <dbReference type="ARBA" id="ARBA00023125"/>
    </source>
</evidence>
<name>A0A8B7XQ38_ACAPL</name>
<dbReference type="GO" id="GO:0000978">
    <property type="term" value="F:RNA polymerase II cis-regulatory region sequence-specific DNA binding"/>
    <property type="evidence" value="ECO:0007669"/>
    <property type="project" value="TreeGrafter"/>
</dbReference>
<dbReference type="OMA" id="QPGEAWF"/>
<keyword evidence="6 7" id="KW-0539">Nucleus</keyword>
<dbReference type="KEGG" id="aplc:110974629"/>
<proteinExistence type="inferred from homology"/>
<comment type="subcellular location">
    <subcellularLocation>
        <location evidence="1 7 8">Nucleus</location>
    </subcellularLocation>
</comment>
<dbReference type="PANTHER" id="PTHR45659:SF4">
    <property type="entry name" value="HOMEOBOX PROTEIN ABDOMINAL-A"/>
    <property type="match status" value="1"/>
</dbReference>
<dbReference type="GO" id="GO:0009952">
    <property type="term" value="P:anterior/posterior pattern specification"/>
    <property type="evidence" value="ECO:0007669"/>
    <property type="project" value="TreeGrafter"/>
</dbReference>
<feature type="compositionally biased region" description="Basic and acidic residues" evidence="9">
    <location>
        <begin position="210"/>
        <end position="229"/>
    </location>
</feature>
<dbReference type="PROSITE" id="PS00027">
    <property type="entry name" value="HOMEOBOX_1"/>
    <property type="match status" value="1"/>
</dbReference>
<dbReference type="PRINTS" id="PR00024">
    <property type="entry name" value="HOMEOBOX"/>
</dbReference>
<dbReference type="Proteomes" id="UP000694845">
    <property type="component" value="Unplaced"/>
</dbReference>
<comment type="similarity">
    <text evidence="2">Belongs to the Antp homeobox family.</text>
</comment>
<dbReference type="FunFam" id="1.10.10.60:FF:000017">
    <property type="entry name" value="Homeobox protein antennapedia"/>
    <property type="match status" value="1"/>
</dbReference>
<feature type="compositionally biased region" description="Basic and acidic residues" evidence="9">
    <location>
        <begin position="351"/>
        <end position="362"/>
    </location>
</feature>
<evidence type="ECO:0000256" key="1">
    <source>
        <dbReference type="ARBA" id="ARBA00004123"/>
    </source>
</evidence>
<dbReference type="GeneID" id="110974629"/>
<feature type="region of interest" description="Disordered" evidence="9">
    <location>
        <begin position="210"/>
        <end position="235"/>
    </location>
</feature>
<keyword evidence="3" id="KW-0217">Developmental protein</keyword>
<dbReference type="AlphaFoldDB" id="A0A8B7XQ38"/>
<evidence type="ECO:0000256" key="7">
    <source>
        <dbReference type="PROSITE-ProRule" id="PRU00108"/>
    </source>
</evidence>
<evidence type="ECO:0000256" key="5">
    <source>
        <dbReference type="ARBA" id="ARBA00023155"/>
    </source>
</evidence>
<dbReference type="PANTHER" id="PTHR45659">
    <property type="entry name" value="HOMEOBOX PROTEIN HOX"/>
    <property type="match status" value="1"/>
</dbReference>